<keyword evidence="1" id="KW-0812">Transmembrane</keyword>
<protein>
    <recommendedName>
        <fullName evidence="4">YhhN-like protein</fullName>
    </recommendedName>
</protein>
<gene>
    <name evidence="2" type="ordered locus">Emtol_3242</name>
</gene>
<sequence>MNSYLKLTFHLSLVLTFIGYFFNFRPLVSTGYGLVMPILFLLYGFTRNWKFSNIDIIIYLMCFGGFLSDVFTYANFGDLGITIQISLSLLNNIIIYYLIRLEGKLIIYSDKSDLWKFLIPIIPSAFFSIVITSSTLNKEYVYFSGVFYSIFTYLFILNALYLDTNQTYKKLALASVLFRVLSDIFYACVVFLNIENILMSYASFFFYAYSQFLIVLSILITQNKHISNSDENYLIIPSYIKKFL</sequence>
<accession>A0ABN4AQ61</accession>
<feature type="transmembrane region" description="Helical" evidence="1">
    <location>
        <begin position="57"/>
        <end position="75"/>
    </location>
</feature>
<reference evidence="2 3" key="1">
    <citation type="submission" date="2011-07" db="EMBL/GenBank/DDBJ databases">
        <title>The complete genome of chromosome of Emticicia oligotrophica DSM 17448.</title>
        <authorList>
            <consortium name="US DOE Joint Genome Institute (JGI-PGF)"/>
            <person name="Lucas S."/>
            <person name="Han J."/>
            <person name="Lapidus A."/>
            <person name="Bruce D."/>
            <person name="Goodwin L."/>
            <person name="Pitluck S."/>
            <person name="Peters L."/>
            <person name="Kyrpides N."/>
            <person name="Mavromatis K."/>
            <person name="Ivanova N."/>
            <person name="Ovchinnikova G."/>
            <person name="Teshima H."/>
            <person name="Detter J.C."/>
            <person name="Tapia R."/>
            <person name="Han C."/>
            <person name="Land M."/>
            <person name="Hauser L."/>
            <person name="Markowitz V."/>
            <person name="Cheng J.-F."/>
            <person name="Hugenholtz P."/>
            <person name="Woyke T."/>
            <person name="Wu D."/>
            <person name="Tindall B."/>
            <person name="Pomrenke H."/>
            <person name="Brambilla E."/>
            <person name="Klenk H.-P."/>
            <person name="Eisen J.A."/>
        </authorList>
    </citation>
    <scope>NUCLEOTIDE SEQUENCE [LARGE SCALE GENOMIC DNA]</scope>
    <source>
        <strain evidence="2 3">DSM 17448</strain>
    </source>
</reference>
<feature type="transmembrane region" description="Helical" evidence="1">
    <location>
        <begin position="198"/>
        <end position="220"/>
    </location>
</feature>
<keyword evidence="3" id="KW-1185">Reference proteome</keyword>
<organism evidence="2 3">
    <name type="scientific">Emticicia oligotrophica (strain DSM 17448 / CIP 109782 / MTCC 6937 / GPTSA100-15)</name>
    <dbReference type="NCBI Taxonomy" id="929562"/>
    <lineage>
        <taxon>Bacteria</taxon>
        <taxon>Pseudomonadati</taxon>
        <taxon>Bacteroidota</taxon>
        <taxon>Cytophagia</taxon>
        <taxon>Cytophagales</taxon>
        <taxon>Leadbetterellaceae</taxon>
        <taxon>Emticicia</taxon>
    </lineage>
</organism>
<evidence type="ECO:0000256" key="1">
    <source>
        <dbReference type="SAM" id="Phobius"/>
    </source>
</evidence>
<proteinExistence type="predicted"/>
<feature type="transmembrane region" description="Helical" evidence="1">
    <location>
        <begin position="81"/>
        <end position="99"/>
    </location>
</feature>
<evidence type="ECO:0008006" key="4">
    <source>
        <dbReference type="Google" id="ProtNLM"/>
    </source>
</evidence>
<evidence type="ECO:0000313" key="3">
    <source>
        <dbReference type="Proteomes" id="UP000002875"/>
    </source>
</evidence>
<name>A0ABN4AQ61_EMTOG</name>
<feature type="transmembrane region" description="Helical" evidence="1">
    <location>
        <begin position="171"/>
        <end position="192"/>
    </location>
</feature>
<feature type="transmembrane region" description="Helical" evidence="1">
    <location>
        <begin position="140"/>
        <end position="162"/>
    </location>
</feature>
<evidence type="ECO:0000313" key="2">
    <source>
        <dbReference type="EMBL" id="AFK04371.1"/>
    </source>
</evidence>
<dbReference type="RefSeq" id="WP_015030065.1">
    <property type="nucleotide sequence ID" value="NC_018748.1"/>
</dbReference>
<keyword evidence="1" id="KW-1133">Transmembrane helix</keyword>
<dbReference type="EMBL" id="CP002961">
    <property type="protein sequence ID" value="AFK04371.1"/>
    <property type="molecule type" value="Genomic_DNA"/>
</dbReference>
<dbReference type="Proteomes" id="UP000002875">
    <property type="component" value="Chromosome"/>
</dbReference>
<feature type="transmembrane region" description="Helical" evidence="1">
    <location>
        <begin position="114"/>
        <end position="134"/>
    </location>
</feature>
<feature type="transmembrane region" description="Helical" evidence="1">
    <location>
        <begin position="29"/>
        <end position="45"/>
    </location>
</feature>
<keyword evidence="1" id="KW-0472">Membrane</keyword>
<feature type="transmembrane region" description="Helical" evidence="1">
    <location>
        <begin position="7"/>
        <end position="23"/>
    </location>
</feature>